<evidence type="ECO:0000259" key="1">
    <source>
        <dbReference type="Pfam" id="PF21747"/>
    </source>
</evidence>
<gene>
    <name evidence="2" type="ORF">WCV65_11975</name>
</gene>
<protein>
    <submittedName>
        <fullName evidence="2">YpoC family protein</fullName>
    </submittedName>
</protein>
<dbReference type="InterPro" id="IPR048427">
    <property type="entry name" value="YpoC"/>
</dbReference>
<accession>A0ABZ2NCZ2</accession>
<keyword evidence="3" id="KW-1185">Reference proteome</keyword>
<dbReference type="Proteomes" id="UP001377337">
    <property type="component" value="Chromosome"/>
</dbReference>
<reference evidence="2 3" key="1">
    <citation type="submission" date="2024-02" db="EMBL/GenBank/DDBJ databases">
        <title>Seven novel Bacillus-like species.</title>
        <authorList>
            <person name="Liu G."/>
        </authorList>
    </citation>
    <scope>NUCLEOTIDE SEQUENCE [LARGE SCALE GENOMIC DNA]</scope>
    <source>
        <strain evidence="2 3">FJAT-52054</strain>
    </source>
</reference>
<dbReference type="EMBL" id="CP147407">
    <property type="protein sequence ID" value="WXB95294.1"/>
    <property type="molecule type" value="Genomic_DNA"/>
</dbReference>
<evidence type="ECO:0000313" key="2">
    <source>
        <dbReference type="EMBL" id="WXB95294.1"/>
    </source>
</evidence>
<feature type="domain" description="YpoC-like" evidence="1">
    <location>
        <begin position="63"/>
        <end position="166"/>
    </location>
</feature>
<dbReference type="RefSeq" id="WP_338776741.1">
    <property type="nucleotide sequence ID" value="NZ_CP147407.1"/>
</dbReference>
<evidence type="ECO:0000313" key="3">
    <source>
        <dbReference type="Proteomes" id="UP001377337"/>
    </source>
</evidence>
<proteinExistence type="predicted"/>
<sequence>MPNKLYPIPQGFLLSPYMNGPDVYMDLARSPLETIREFPLAFDLLYELKEPITWKPWEQDAEPIDSLFAEWGRKREEQKERFQQNKRADAALMGYSYCAFIACLHWINGQSVSSLKPDLVHLGIKPVNSVERLQYIRENPLQFHSFIQLKEMFAELEKMHKKKLLLSTFNKEKPLG</sequence>
<organism evidence="2 3">
    <name type="scientific">Metabacillus sediminis</name>
    <dbReference type="NCBI Taxonomy" id="3117746"/>
    <lineage>
        <taxon>Bacteria</taxon>
        <taxon>Bacillati</taxon>
        <taxon>Bacillota</taxon>
        <taxon>Bacilli</taxon>
        <taxon>Bacillales</taxon>
        <taxon>Bacillaceae</taxon>
        <taxon>Metabacillus</taxon>
    </lineage>
</organism>
<name>A0ABZ2NCZ2_9BACI</name>
<dbReference type="Pfam" id="PF21747">
    <property type="entry name" value="YpoC"/>
    <property type="match status" value="1"/>
</dbReference>